<name>A0A6B9UYB1_NPVST</name>
<organism evidence="1">
    <name type="scientific">Spodoptera litura multicapsid nucleopolyhedrovirus</name>
    <name type="common">SpltMNPV</name>
    <dbReference type="NCBI Taxonomy" id="46242"/>
    <lineage>
        <taxon>Viruses</taxon>
        <taxon>Viruses incertae sedis</taxon>
        <taxon>Naldaviricetes</taxon>
        <taxon>Lefavirales</taxon>
        <taxon>Baculoviridae</taxon>
        <taxon>Alphabaculovirus</taxon>
        <taxon>Alphabaculovirus spliturae</taxon>
    </lineage>
</organism>
<proteinExistence type="predicted"/>
<dbReference type="EMBL" id="MN342245">
    <property type="protein sequence ID" value="QHN73874.1"/>
    <property type="molecule type" value="Genomic_DNA"/>
</dbReference>
<protein>
    <submittedName>
        <fullName evidence="1">Uncharacterized protein</fullName>
    </submittedName>
</protein>
<accession>A0A6B9UYB1</accession>
<evidence type="ECO:0000313" key="1">
    <source>
        <dbReference type="EMBL" id="QHN73874.1"/>
    </source>
</evidence>
<sequence length="399" mass="47275">MDGPFVDYDVKFNYSIESIGGSTNFIINHSLPTVNLLKNNMGMLRRKIEKYLDCEADLRRHLIKLKMLLLSKYKEYILIIILKKLFNRDLIMVAPMCNHFFNLHDQYMFTFGKIFYTRLHIKLECLIFFDLNNNTLFLVHKTLDDFQLAEFISSYLTKYGLKQIELRVNGSTETQYMEHDINDLDDYVCFKEDPIVIDANNKFKDLKLYYSKFIHCIDSRKELDVKLKEIRNLLKRVKCAHTLNANKENENGLQVDVCKIMQDAVERITIINNKYMIDKVRKMSKHLDDETDVSPAKRKKINVAQQQSVEEPRPFVHENPDDFNYTHPPISCMFNLQCDRSSLNVTTLMIFSKNSSWSKDYADDDDKNTKRVGDIKKLINSKNFKMFKPFLKRQYEYDE</sequence>
<reference evidence="1" key="1">
    <citation type="journal article" date="2019" name="Viruses">
        <title>Identification of Loci Associated with Enhanced Virulence in Spodoptera litura Nucleopolyhedrovirus Isolates Using Deep Sequencing.</title>
        <authorList>
            <person name="Zwart M.P."/>
            <person name="Ali G."/>
            <person name="Strien E.A.V."/>
            <person name="Schijlen E.G.W.M."/>
            <person name="Wang M."/>
            <person name="Werf W.V."/>
            <person name="Vlak J.M."/>
        </authorList>
    </citation>
    <scope>NUCLEOTIDE SEQUENCE</scope>
    <source>
        <strain evidence="1">G2</strain>
    </source>
</reference>
<organismHost>
    <name type="scientific">Lepidoptera</name>
    <name type="common">moths &amp; butterflies</name>
    <dbReference type="NCBI Taxonomy" id="7088"/>
</organismHost>
<gene>
    <name evidence="1" type="primary">ORF24</name>
</gene>